<dbReference type="GO" id="GO:0044781">
    <property type="term" value="P:bacterial-type flagellum organization"/>
    <property type="evidence" value="ECO:0007669"/>
    <property type="project" value="UniProtKB-KW"/>
</dbReference>
<keyword evidence="10" id="KW-1185">Reference proteome</keyword>
<dbReference type="RefSeq" id="WP_253359266.1">
    <property type="nucleotide sequence ID" value="NZ_JAIULA010000003.1"/>
</dbReference>
<evidence type="ECO:0000256" key="6">
    <source>
        <dbReference type="ARBA" id="ARBA00023225"/>
    </source>
</evidence>
<evidence type="ECO:0000256" key="1">
    <source>
        <dbReference type="ARBA" id="ARBA00003041"/>
    </source>
</evidence>
<evidence type="ECO:0000256" key="7">
    <source>
        <dbReference type="SAM" id="Coils"/>
    </source>
</evidence>
<accession>A0A9X2FIN0</accession>
<evidence type="ECO:0000256" key="2">
    <source>
        <dbReference type="ARBA" id="ARBA00006602"/>
    </source>
</evidence>
<keyword evidence="3" id="KW-0813">Transport</keyword>
<sequence length="251" mass="28702">MQLSSNVVKQKKVMPITKDKKIITVLPPKKISKKSEDIFLNVNLSAEERELMRQSQEGQEKLEKLKNQIINDATLQAEKIKKSAYEQGFKTGKEAGYTAGYEDGLTEGKKIADNLIDQTRTNIKQVNQEINEYVKEKKNDVITYGVKMAEILINKKLEIEPQTILNLIEPVLFNLEKPDQVIIIRAHNRYHMVLTERLEKMKKNSNIRFAVLDDNSMGNAQIKIESEDAVVTANLTEELKKFLNETVGDVK</sequence>
<dbReference type="Pfam" id="PF02108">
    <property type="entry name" value="FliH"/>
    <property type="match status" value="1"/>
</dbReference>
<dbReference type="GO" id="GO:0005829">
    <property type="term" value="C:cytosol"/>
    <property type="evidence" value="ECO:0007669"/>
    <property type="project" value="TreeGrafter"/>
</dbReference>
<feature type="domain" description="Flagellar assembly protein FliH/Type III secretion system HrpE" evidence="8">
    <location>
        <begin position="116"/>
        <end position="241"/>
    </location>
</feature>
<gene>
    <name evidence="9" type="ORF">LB941_02720</name>
</gene>
<dbReference type="PANTHER" id="PTHR34982:SF1">
    <property type="entry name" value="FLAGELLAR ASSEMBLY PROTEIN FLIH"/>
    <property type="match status" value="1"/>
</dbReference>
<evidence type="ECO:0000259" key="8">
    <source>
        <dbReference type="Pfam" id="PF02108"/>
    </source>
</evidence>
<comment type="function">
    <text evidence="1">Needed for flagellar regrowth and assembly.</text>
</comment>
<dbReference type="EMBL" id="JAIULA010000003">
    <property type="protein sequence ID" value="MCP0886250.1"/>
    <property type="molecule type" value="Genomic_DNA"/>
</dbReference>
<evidence type="ECO:0000313" key="10">
    <source>
        <dbReference type="Proteomes" id="UP001139006"/>
    </source>
</evidence>
<reference evidence="9 10" key="1">
    <citation type="journal article" date="2023" name="Int. J. Syst. Evol. Microbiol.">
        <title>Ligilactobacillus ubinensis sp. nov., a novel species isolated from the wild ferment of a durian fruit (Durio zibethinus).</title>
        <authorList>
            <person name="Heng Y.C."/>
            <person name="Menon N."/>
            <person name="Chen B."/>
            <person name="Loo B.Z.L."/>
            <person name="Wong G.W.J."/>
            <person name="Lim A.C.H."/>
            <person name="Silvaraju S."/>
            <person name="Kittelmann S."/>
        </authorList>
    </citation>
    <scope>NUCLEOTIDE SEQUENCE [LARGE SCALE GENOMIC DNA]</scope>
    <source>
        <strain evidence="9 10">WILCCON 0076</strain>
    </source>
</reference>
<dbReference type="InterPro" id="IPR018035">
    <property type="entry name" value="Flagellar_FliH/T3SS_HrpE"/>
</dbReference>
<protein>
    <recommendedName>
        <fullName evidence="8">Flagellar assembly protein FliH/Type III secretion system HrpE domain-containing protein</fullName>
    </recommendedName>
</protein>
<dbReference type="Proteomes" id="UP001139006">
    <property type="component" value="Unassembled WGS sequence"/>
</dbReference>
<keyword evidence="6" id="KW-1006">Bacterial flagellum protein export</keyword>
<dbReference type="PANTHER" id="PTHR34982">
    <property type="entry name" value="YOP PROTEINS TRANSLOCATION PROTEIN L"/>
    <property type="match status" value="1"/>
</dbReference>
<dbReference type="InterPro" id="IPR051472">
    <property type="entry name" value="T3SS_Stator/FliH"/>
</dbReference>
<comment type="similarity">
    <text evidence="2">Belongs to the FliH family.</text>
</comment>
<evidence type="ECO:0000256" key="5">
    <source>
        <dbReference type="ARBA" id="ARBA00022927"/>
    </source>
</evidence>
<organism evidence="9 10">
    <name type="scientific">Ligilactobacillus ubinensis</name>
    <dbReference type="NCBI Taxonomy" id="2876789"/>
    <lineage>
        <taxon>Bacteria</taxon>
        <taxon>Bacillati</taxon>
        <taxon>Bacillota</taxon>
        <taxon>Bacilli</taxon>
        <taxon>Lactobacillales</taxon>
        <taxon>Lactobacillaceae</taxon>
        <taxon>Ligilactobacillus</taxon>
    </lineage>
</organism>
<dbReference type="AlphaFoldDB" id="A0A9X2FIN0"/>
<keyword evidence="7" id="KW-0175">Coiled coil</keyword>
<name>A0A9X2FIN0_9LACO</name>
<dbReference type="GO" id="GO:0015031">
    <property type="term" value="P:protein transport"/>
    <property type="evidence" value="ECO:0007669"/>
    <property type="project" value="UniProtKB-KW"/>
</dbReference>
<evidence type="ECO:0000313" key="9">
    <source>
        <dbReference type="EMBL" id="MCP0886250.1"/>
    </source>
</evidence>
<evidence type="ECO:0000256" key="4">
    <source>
        <dbReference type="ARBA" id="ARBA00022795"/>
    </source>
</evidence>
<comment type="caution">
    <text evidence="9">The sequence shown here is derived from an EMBL/GenBank/DDBJ whole genome shotgun (WGS) entry which is preliminary data.</text>
</comment>
<evidence type="ECO:0000256" key="3">
    <source>
        <dbReference type="ARBA" id="ARBA00022448"/>
    </source>
</evidence>
<proteinExistence type="inferred from homology"/>
<keyword evidence="5" id="KW-0653">Protein transport</keyword>
<feature type="coiled-coil region" evidence="7">
    <location>
        <begin position="109"/>
        <end position="136"/>
    </location>
</feature>
<keyword evidence="4" id="KW-1005">Bacterial flagellum biogenesis</keyword>